<dbReference type="Gene3D" id="3.90.550.10">
    <property type="entry name" value="Spore Coat Polysaccharide Biosynthesis Protein SpsA, Chain A"/>
    <property type="match status" value="1"/>
</dbReference>
<evidence type="ECO:0000313" key="4">
    <source>
        <dbReference type="Proteomes" id="UP001235712"/>
    </source>
</evidence>
<sequence>MESTAFVAVIRTDEVPAHERSGLSGAGALAVLTLPELAACAEPDDRVVVLADPGQSARMGAVIRAVEGLHGVVVASVRPVTDTLKRVNEDGALTGTADREHHRFVTLPVATRLGLLRDAVRREPGARTTGEILAAVVAGGATVVASAG</sequence>
<dbReference type="InterPro" id="IPR029044">
    <property type="entry name" value="Nucleotide-diphossugar_trans"/>
</dbReference>
<keyword evidence="4" id="KW-1185">Reference proteome</keyword>
<dbReference type="Pfam" id="PF01128">
    <property type="entry name" value="IspD"/>
    <property type="match status" value="1"/>
</dbReference>
<keyword evidence="1" id="KW-0808">Transferase</keyword>
<evidence type="ECO:0000256" key="2">
    <source>
        <dbReference type="ARBA" id="ARBA00022695"/>
    </source>
</evidence>
<keyword evidence="2 3" id="KW-0548">Nucleotidyltransferase</keyword>
<evidence type="ECO:0000256" key="1">
    <source>
        <dbReference type="ARBA" id="ARBA00022679"/>
    </source>
</evidence>
<gene>
    <name evidence="3" type="ORF">J2S57_002758</name>
</gene>
<protein>
    <submittedName>
        <fullName evidence="3">2-C-methyl-D-erythritol 4-phosphate cytidylyltransferase</fullName>
    </submittedName>
</protein>
<dbReference type="Proteomes" id="UP001235712">
    <property type="component" value="Unassembled WGS sequence"/>
</dbReference>
<dbReference type="GO" id="GO:0016779">
    <property type="term" value="F:nucleotidyltransferase activity"/>
    <property type="evidence" value="ECO:0007669"/>
    <property type="project" value="UniProtKB-KW"/>
</dbReference>
<proteinExistence type="predicted"/>
<organism evidence="3 4">
    <name type="scientific">Kineosporia succinea</name>
    <dbReference type="NCBI Taxonomy" id="84632"/>
    <lineage>
        <taxon>Bacteria</taxon>
        <taxon>Bacillati</taxon>
        <taxon>Actinomycetota</taxon>
        <taxon>Actinomycetes</taxon>
        <taxon>Kineosporiales</taxon>
        <taxon>Kineosporiaceae</taxon>
        <taxon>Kineosporia</taxon>
    </lineage>
</organism>
<accession>A0ABT9P3L8</accession>
<dbReference type="EMBL" id="JAUSQZ010000001">
    <property type="protein sequence ID" value="MDP9827009.1"/>
    <property type="molecule type" value="Genomic_DNA"/>
</dbReference>
<dbReference type="InterPro" id="IPR034683">
    <property type="entry name" value="IspD/TarI"/>
</dbReference>
<evidence type="ECO:0000313" key="3">
    <source>
        <dbReference type="EMBL" id="MDP9827009.1"/>
    </source>
</evidence>
<dbReference type="RefSeq" id="WP_307242471.1">
    <property type="nucleotide sequence ID" value="NZ_JAUSQZ010000001.1"/>
</dbReference>
<comment type="caution">
    <text evidence="3">The sequence shown here is derived from an EMBL/GenBank/DDBJ whole genome shotgun (WGS) entry which is preliminary data.</text>
</comment>
<name>A0ABT9P3L8_9ACTN</name>
<dbReference type="SUPFAM" id="SSF53448">
    <property type="entry name" value="Nucleotide-diphospho-sugar transferases"/>
    <property type="match status" value="1"/>
</dbReference>
<reference evidence="3 4" key="1">
    <citation type="submission" date="2023-07" db="EMBL/GenBank/DDBJ databases">
        <title>Sequencing the genomes of 1000 actinobacteria strains.</title>
        <authorList>
            <person name="Klenk H.-P."/>
        </authorList>
    </citation>
    <scope>NUCLEOTIDE SEQUENCE [LARGE SCALE GENOMIC DNA]</scope>
    <source>
        <strain evidence="3 4">DSM 44388</strain>
    </source>
</reference>